<accession>A0A2W5QEG8</accession>
<keyword evidence="1" id="KW-0472">Membrane</keyword>
<proteinExistence type="predicted"/>
<dbReference type="Proteomes" id="UP000249135">
    <property type="component" value="Unassembled WGS sequence"/>
</dbReference>
<gene>
    <name evidence="3" type="ORF">DI563_05700</name>
</gene>
<evidence type="ECO:0000313" key="4">
    <source>
        <dbReference type="Proteomes" id="UP000249135"/>
    </source>
</evidence>
<dbReference type="InterPro" id="IPR005182">
    <property type="entry name" value="YdbS-like_PH"/>
</dbReference>
<feature type="transmembrane region" description="Helical" evidence="1">
    <location>
        <begin position="45"/>
        <end position="62"/>
    </location>
</feature>
<dbReference type="AlphaFoldDB" id="A0A2W5QEG8"/>
<feature type="domain" description="YdbS-like PH" evidence="2">
    <location>
        <begin position="92"/>
        <end position="166"/>
    </location>
</feature>
<organism evidence="3 4">
    <name type="scientific">Variovorax paradoxus</name>
    <dbReference type="NCBI Taxonomy" id="34073"/>
    <lineage>
        <taxon>Bacteria</taxon>
        <taxon>Pseudomonadati</taxon>
        <taxon>Pseudomonadota</taxon>
        <taxon>Betaproteobacteria</taxon>
        <taxon>Burkholderiales</taxon>
        <taxon>Comamonadaceae</taxon>
        <taxon>Variovorax</taxon>
    </lineage>
</organism>
<dbReference type="Pfam" id="PF03703">
    <property type="entry name" value="bPH_2"/>
    <property type="match status" value="1"/>
</dbReference>
<name>A0A2W5QEG8_VARPD</name>
<protein>
    <recommendedName>
        <fullName evidence="2">YdbS-like PH domain-containing protein</fullName>
    </recommendedName>
</protein>
<evidence type="ECO:0000259" key="2">
    <source>
        <dbReference type="Pfam" id="PF03703"/>
    </source>
</evidence>
<evidence type="ECO:0000313" key="3">
    <source>
        <dbReference type="EMBL" id="PZQ76871.1"/>
    </source>
</evidence>
<dbReference type="EMBL" id="QFPP01000037">
    <property type="protein sequence ID" value="PZQ76871.1"/>
    <property type="molecule type" value="Genomic_DNA"/>
</dbReference>
<sequence length="188" mass="21500">MNLYKNPKKREDAMPNALTMELAADPRPSSALVVRPSQAYNAGAFTRYAVLAVAACWLYAAFQAFWNIPFGVLAMILTMLGARAAWKWLDLRCLSYRFEHDRIVWSRGVFGRQSGSLEVYRVQTVLMEQPLSQRLFGTGNLMLQTQDTTNPYLLLLAMREPETMRDRVTELVQRARRARGMQEVVAYS</sequence>
<keyword evidence="1" id="KW-0812">Transmembrane</keyword>
<reference evidence="3 4" key="1">
    <citation type="submission" date="2017-08" db="EMBL/GenBank/DDBJ databases">
        <title>Infants hospitalized years apart are colonized by the same room-sourced microbial strains.</title>
        <authorList>
            <person name="Brooks B."/>
            <person name="Olm M.R."/>
            <person name="Firek B.A."/>
            <person name="Baker R."/>
            <person name="Thomas B.C."/>
            <person name="Morowitz M.J."/>
            <person name="Banfield J.F."/>
        </authorList>
    </citation>
    <scope>NUCLEOTIDE SEQUENCE [LARGE SCALE GENOMIC DNA]</scope>
    <source>
        <strain evidence="3">S2_005_003_R2_41</strain>
    </source>
</reference>
<comment type="caution">
    <text evidence="3">The sequence shown here is derived from an EMBL/GenBank/DDBJ whole genome shotgun (WGS) entry which is preliminary data.</text>
</comment>
<evidence type="ECO:0000256" key="1">
    <source>
        <dbReference type="SAM" id="Phobius"/>
    </source>
</evidence>
<dbReference type="PANTHER" id="PTHR34473">
    <property type="entry name" value="UPF0699 TRANSMEMBRANE PROTEIN YDBS"/>
    <property type="match status" value="1"/>
</dbReference>
<dbReference type="PANTHER" id="PTHR34473:SF2">
    <property type="entry name" value="UPF0699 TRANSMEMBRANE PROTEIN YDBT"/>
    <property type="match status" value="1"/>
</dbReference>
<keyword evidence="1" id="KW-1133">Transmembrane helix</keyword>